<dbReference type="Gene3D" id="3.40.50.300">
    <property type="entry name" value="P-loop containing nucleotide triphosphate hydrolases"/>
    <property type="match status" value="1"/>
</dbReference>
<dbReference type="STRING" id="97972.A0A2V1DVL9"/>
<organism evidence="5 6">
    <name type="scientific">Periconia macrospinosa</name>
    <dbReference type="NCBI Taxonomy" id="97972"/>
    <lineage>
        <taxon>Eukaryota</taxon>
        <taxon>Fungi</taxon>
        <taxon>Dikarya</taxon>
        <taxon>Ascomycota</taxon>
        <taxon>Pezizomycotina</taxon>
        <taxon>Dothideomycetes</taxon>
        <taxon>Pleosporomycetidae</taxon>
        <taxon>Pleosporales</taxon>
        <taxon>Massarineae</taxon>
        <taxon>Periconiaceae</taxon>
        <taxon>Periconia</taxon>
    </lineage>
</organism>
<dbReference type="InterPro" id="IPR054471">
    <property type="entry name" value="GPIID_WHD"/>
</dbReference>
<gene>
    <name evidence="5" type="ORF">DM02DRAFT_702449</name>
</gene>
<dbReference type="Pfam" id="PF22939">
    <property type="entry name" value="WHD_GPIID"/>
    <property type="match status" value="1"/>
</dbReference>
<dbReference type="AlphaFoldDB" id="A0A2V1DVL9"/>
<evidence type="ECO:0000313" key="6">
    <source>
        <dbReference type="Proteomes" id="UP000244855"/>
    </source>
</evidence>
<dbReference type="PANTHER" id="PTHR10039:SF14">
    <property type="entry name" value="NACHT DOMAIN-CONTAINING PROTEIN"/>
    <property type="match status" value="1"/>
</dbReference>
<evidence type="ECO:0000259" key="3">
    <source>
        <dbReference type="Pfam" id="PF24809"/>
    </source>
</evidence>
<dbReference type="PANTHER" id="PTHR10039">
    <property type="entry name" value="AMELOGENIN"/>
    <property type="match status" value="1"/>
</dbReference>
<feature type="domain" description="GPI inositol-deacylase winged helix" evidence="2">
    <location>
        <begin position="562"/>
        <end position="632"/>
    </location>
</feature>
<dbReference type="Proteomes" id="UP000244855">
    <property type="component" value="Unassembled WGS sequence"/>
</dbReference>
<feature type="domain" description="Nephrocystin 3-like N-terminal" evidence="4">
    <location>
        <begin position="273"/>
        <end position="434"/>
    </location>
</feature>
<evidence type="ECO:0000259" key="4">
    <source>
        <dbReference type="Pfam" id="PF24883"/>
    </source>
</evidence>
<dbReference type="Pfam" id="PF24809">
    <property type="entry name" value="DUF7708"/>
    <property type="match status" value="1"/>
</dbReference>
<dbReference type="EMBL" id="KZ805345">
    <property type="protein sequence ID" value="PVI02267.1"/>
    <property type="molecule type" value="Genomic_DNA"/>
</dbReference>
<evidence type="ECO:0000256" key="1">
    <source>
        <dbReference type="ARBA" id="ARBA00022737"/>
    </source>
</evidence>
<protein>
    <submittedName>
        <fullName evidence="5">Uncharacterized protein</fullName>
    </submittedName>
</protein>
<keyword evidence="1" id="KW-0677">Repeat</keyword>
<accession>A0A2V1DVL9</accession>
<name>A0A2V1DVL9_9PLEO</name>
<proteinExistence type="predicted"/>
<dbReference type="InterPro" id="IPR056125">
    <property type="entry name" value="DUF7708"/>
</dbReference>
<feature type="domain" description="DUF7708" evidence="3">
    <location>
        <begin position="79"/>
        <end position="217"/>
    </location>
</feature>
<sequence>MSRPTCTASAGPSRGARTVTVSGQARLTLEQAFERFESTVTTDDRRLFQDTRLEHVRNAALEIEQDLATRRSLRNMRRLQPFLQGLEHYSKAIEVLCNGTPYLSWIWAPVKLMLQITSDHLGAFEKLIEAYGKIGDALPRFDRLSAVLKDDHNFQAVLALMYADVLEFHRRAYKFVRRRGWKFFFSSMWDNFDSRFKSILADLAYHSDLVDKEAVAVDIAASLRYQKEDAERFEKQEQEWKNAKLSAALSWLGFGNHVVDHIPDNLTRDCSPGACDWIFKHAKMEPWLQDQGACSIVWLCGKPGAGKSVLTASLVHHLEELSLGVYCYFCSYSDPTEGASAYLFRSLVAQIIQIHPDAAIHVAEKYINSYRAASNKAITCLLPELLDIVGSSRLVIDGIDEWDPKEQQIVMDDILTLATGKNSTYCCKVIISSRDMPAISSRIMRRNKRLTTVLSLSEEQAFIDQSIQSFIDKRLDNYRGTVQVLDSDGSKLSEIRRLLVTKSNGMFLWVKLVLDSLEFAYTPEDLRQAVVLLPSDLTNLYKRILRTICGSPASQRYIKVVATLQWIAFACRPIKMNELLHGLAHASGRMNPNSENIPVPKVLELCKPLVEQRLDGTVSFIHFSVQEYLQSQESVISGSAEAHHIISSTCVATLSRGLELLHPDLAVQSRMITITRGVYGLMMYSLEFWQHHVLSYAEKGGDLSADSTLTQSLLTLCSTHERIQKAKKRVERSDNVVAAMTSPTSLDVRLPLIKHPAIHELLYESLQLRHASKEHSSLDGKGNCRPGGYLNYVVSLFG</sequence>
<reference evidence="5 6" key="1">
    <citation type="journal article" date="2018" name="Sci. Rep.">
        <title>Comparative genomics provides insights into the lifestyle and reveals functional heterogeneity of dark septate endophytic fungi.</title>
        <authorList>
            <person name="Knapp D.G."/>
            <person name="Nemeth J.B."/>
            <person name="Barry K."/>
            <person name="Hainaut M."/>
            <person name="Henrissat B."/>
            <person name="Johnson J."/>
            <person name="Kuo A."/>
            <person name="Lim J.H.P."/>
            <person name="Lipzen A."/>
            <person name="Nolan M."/>
            <person name="Ohm R.A."/>
            <person name="Tamas L."/>
            <person name="Grigoriev I.V."/>
            <person name="Spatafora J.W."/>
            <person name="Nagy L.G."/>
            <person name="Kovacs G.M."/>
        </authorList>
    </citation>
    <scope>NUCLEOTIDE SEQUENCE [LARGE SCALE GENOMIC DNA]</scope>
    <source>
        <strain evidence="5 6">DSE2036</strain>
    </source>
</reference>
<evidence type="ECO:0000259" key="2">
    <source>
        <dbReference type="Pfam" id="PF22939"/>
    </source>
</evidence>
<keyword evidence="6" id="KW-1185">Reference proteome</keyword>
<dbReference type="SUPFAM" id="SSF52540">
    <property type="entry name" value="P-loop containing nucleoside triphosphate hydrolases"/>
    <property type="match status" value="1"/>
</dbReference>
<dbReference type="OrthoDB" id="7464126at2759"/>
<dbReference type="Pfam" id="PF24883">
    <property type="entry name" value="NPHP3_N"/>
    <property type="match status" value="1"/>
</dbReference>
<evidence type="ECO:0000313" key="5">
    <source>
        <dbReference type="EMBL" id="PVI02267.1"/>
    </source>
</evidence>
<dbReference type="InterPro" id="IPR027417">
    <property type="entry name" value="P-loop_NTPase"/>
</dbReference>
<dbReference type="InterPro" id="IPR056884">
    <property type="entry name" value="NPHP3-like_N"/>
</dbReference>